<evidence type="ECO:0000313" key="1">
    <source>
        <dbReference type="EMBL" id="QEX18234.1"/>
    </source>
</evidence>
<dbReference type="AlphaFoldDB" id="A0A5J6MLF7"/>
<dbReference type="OrthoDB" id="2972986at2"/>
<dbReference type="InterPro" id="IPR028185">
    <property type="entry name" value="Imm70"/>
</dbReference>
<dbReference type="KEGG" id="htq:FRZ44_35390"/>
<reference evidence="1 2" key="1">
    <citation type="submission" date="2019-08" db="EMBL/GenBank/DDBJ databases">
        <title>Hyperibacter terrae gen. nov., sp. nov. and Hyperibacter viscosus sp. nov., two new members in the family Rhodospirillaceae isolated from the rhizosphere of Hypericum perforatum.</title>
        <authorList>
            <person name="Noviana Z."/>
        </authorList>
    </citation>
    <scope>NUCLEOTIDE SEQUENCE [LARGE SCALE GENOMIC DNA]</scope>
    <source>
        <strain evidence="1 2">R5913</strain>
    </source>
</reference>
<proteinExistence type="predicted"/>
<sequence>MGLYLCIFENDEDVGGVDVGSYSDFNVLRDFIVRELETQRAGSRFPTLILHSDCDGEWSVADCEKLRGELAEIIRNLKMRPTVQYASDWQRAVAKSCGLNPRNAFESFIDVDGEFLLQRIQELADLALQRQQPIIFQ</sequence>
<dbReference type="Proteomes" id="UP000326202">
    <property type="component" value="Chromosome"/>
</dbReference>
<gene>
    <name evidence="1" type="ORF">FRZ44_35390</name>
</gene>
<dbReference type="EMBL" id="CP042906">
    <property type="protein sequence ID" value="QEX18234.1"/>
    <property type="molecule type" value="Genomic_DNA"/>
</dbReference>
<organism evidence="1 2">
    <name type="scientific">Hypericibacter terrae</name>
    <dbReference type="NCBI Taxonomy" id="2602015"/>
    <lineage>
        <taxon>Bacteria</taxon>
        <taxon>Pseudomonadati</taxon>
        <taxon>Pseudomonadota</taxon>
        <taxon>Alphaproteobacteria</taxon>
        <taxon>Rhodospirillales</taxon>
        <taxon>Dongiaceae</taxon>
        <taxon>Hypericibacter</taxon>
    </lineage>
</organism>
<dbReference type="RefSeq" id="WP_151178418.1">
    <property type="nucleotide sequence ID" value="NZ_CP042906.1"/>
</dbReference>
<name>A0A5J6MLF7_9PROT</name>
<dbReference type="Pfam" id="PF15601">
    <property type="entry name" value="Imm70"/>
    <property type="match status" value="1"/>
</dbReference>
<protein>
    <submittedName>
        <fullName evidence="1">Uncharacterized protein</fullName>
    </submittedName>
</protein>
<accession>A0A5J6MLF7</accession>
<evidence type="ECO:0000313" key="2">
    <source>
        <dbReference type="Proteomes" id="UP000326202"/>
    </source>
</evidence>
<keyword evidence="2" id="KW-1185">Reference proteome</keyword>